<evidence type="ECO:0000259" key="4">
    <source>
        <dbReference type="Pfam" id="PF14746"/>
    </source>
</evidence>
<dbReference type="GO" id="GO:0005768">
    <property type="term" value="C:endosome"/>
    <property type="evidence" value="ECO:0007669"/>
    <property type="project" value="TreeGrafter"/>
</dbReference>
<sequence length="1065" mass="117538">MKSASPVDIHGENLTKHVKQAAERFGSIAKSLGVPPKESPSSKITYAELSIEPYEQSSSSQILSAIRVSNPSVARVIGALEYMDRSMASLRATGLEFLPLLTLFGELSEEDGRKLDLSVAGPAQLLISRSIKDIVRLAQWLDDSCNVIRFVFRHLAMVYAKGSSVGHMVKRDSPHTVLRRLGELYGVLVLVDHCIATNAHLKKAWEAYKTTVYDAKKSQPSEELSSLYQRLDAIDATLFSGATLSLWNDVEQKEASLSVAAVVFQEAEAVLALDPEDTRPDAPAQVLTGLALMDISAQMSRKCGKTMPARGIDAAVAVVKEWPVVHVALGEGWPTLPFVRRMAETCGAAKHPVMKLSMKALLAASAAKLDATKPDEHKTRARTLILRLGRLCKDAERDADAVATCVLALAETAEACQTFVDTLVSTHAIQGSPLKKSVGRCVLDAVHVVHMIGRATHRHRVIIGESLVANIEQRTQNPVFLDALLSRAGPDLVAIAMSLHNGPKTALRRRMFHSTLDLLGSEMKETEVASAREELRAAERVMQVYSHRSALPTSVYMVRTLLETALTDTASYPTLTHVVASFCETLTEIYDAIIPQATHSDLAGSLAEELWHTVDSALLGPLVIRLDDANRKLGKADTVPGIADDVTASAADCTIIRTPSFRLCDRVVNIRAEVLRRVTERMYNHVTCFPADWKVHQEMRMQYKAMGLALYDPHLPLQSKSGGLDVLTIMRHIHSFAANYGYNLNQQFFEQHMAGQQGGKNLNHLRVTDVADSLLQHGAGILDTAVNYTYTYLIATFKLLVEFLRDDQVLSRVGRIGKKYRRLIADVNKEHEKAGEELAHRLETRVPYPFSFADELAKELAAIGAEKEQNPLDNLRELITRMGNGVGYTRLLQSGALHNAGLMSQFILGHGELETPLSKACTKLETTLTKSTVLYRSLVDAFQPVLKQDKRLQSFHLLAPSIIINHVNHVITMKDALGRPGRDAGFCYDGFALGMAFCLSCLSQTGQFDALIWPQAVQDYVDQEFGKDKTAQFTAGRRERFVRENDTFEGVFSSCRMFFETEGME</sequence>
<dbReference type="PANTHER" id="PTHR31409">
    <property type="entry name" value="WASH COMPLEX SUBUNIT 4"/>
    <property type="match status" value="1"/>
</dbReference>
<dbReference type="InterPro" id="IPR027307">
    <property type="entry name" value="WASH7"/>
</dbReference>
<dbReference type="Pfam" id="PF14744">
    <property type="entry name" value="WASH-7_mid"/>
    <property type="match status" value="1"/>
</dbReference>
<organism evidence="5 6">
    <name type="scientific">Carpediemonas membranifera</name>
    <dbReference type="NCBI Taxonomy" id="201153"/>
    <lineage>
        <taxon>Eukaryota</taxon>
        <taxon>Metamonada</taxon>
        <taxon>Carpediemonas-like organisms</taxon>
        <taxon>Carpediemonas</taxon>
    </lineage>
</organism>
<dbReference type="Pfam" id="PF14746">
    <property type="entry name" value="WASH-7_C"/>
    <property type="match status" value="1"/>
</dbReference>
<evidence type="ECO:0000259" key="2">
    <source>
        <dbReference type="Pfam" id="PF14744"/>
    </source>
</evidence>
<dbReference type="Pfam" id="PF14745">
    <property type="entry name" value="WASH-4_N"/>
    <property type="match status" value="1"/>
</dbReference>
<dbReference type="GO" id="GO:0007032">
    <property type="term" value="P:endosome organization"/>
    <property type="evidence" value="ECO:0007669"/>
    <property type="project" value="TreeGrafter"/>
</dbReference>
<evidence type="ECO:0000313" key="5">
    <source>
        <dbReference type="EMBL" id="KAG9390441.1"/>
    </source>
</evidence>
<dbReference type="GO" id="GO:0016197">
    <property type="term" value="P:endosomal transport"/>
    <property type="evidence" value="ECO:0007669"/>
    <property type="project" value="TreeGrafter"/>
</dbReference>
<dbReference type="InterPro" id="IPR028191">
    <property type="entry name" value="WASH-4_N"/>
</dbReference>
<feature type="domain" description="WASH complex subunit 7 C-terminal" evidence="4">
    <location>
        <begin position="917"/>
        <end position="1032"/>
    </location>
</feature>
<dbReference type="InterPro" id="IPR028283">
    <property type="entry name" value="WASH-7_C"/>
</dbReference>
<dbReference type="OrthoDB" id="10261210at2759"/>
<proteinExistence type="predicted"/>
<dbReference type="AlphaFoldDB" id="A0A8J6BUK2"/>
<keyword evidence="1" id="KW-0175">Coiled coil</keyword>
<name>A0A8J6BUK2_9EUKA</name>
<evidence type="ECO:0000259" key="3">
    <source>
        <dbReference type="Pfam" id="PF14745"/>
    </source>
</evidence>
<evidence type="ECO:0000313" key="6">
    <source>
        <dbReference type="Proteomes" id="UP000717585"/>
    </source>
</evidence>
<feature type="domain" description="WASH complex subunit 7 central" evidence="2">
    <location>
        <begin position="555"/>
        <end position="907"/>
    </location>
</feature>
<gene>
    <name evidence="5" type="ORF">J8273_7791</name>
</gene>
<accession>A0A8J6BUK2</accession>
<feature type="coiled-coil region" evidence="1">
    <location>
        <begin position="521"/>
        <end position="548"/>
    </location>
</feature>
<dbReference type="PANTHER" id="PTHR31409:SF0">
    <property type="entry name" value="WASH COMPLEX SUBUNIT 4"/>
    <property type="match status" value="1"/>
</dbReference>
<feature type="domain" description="WASH complex subunit 4 N-terminal" evidence="3">
    <location>
        <begin position="27"/>
        <end position="243"/>
    </location>
</feature>
<comment type="caution">
    <text evidence="5">The sequence shown here is derived from an EMBL/GenBank/DDBJ whole genome shotgun (WGS) entry which is preliminary data.</text>
</comment>
<dbReference type="Proteomes" id="UP000717585">
    <property type="component" value="Unassembled WGS sequence"/>
</dbReference>
<dbReference type="EMBL" id="JAHDYR010000064">
    <property type="protein sequence ID" value="KAG9390441.1"/>
    <property type="molecule type" value="Genomic_DNA"/>
</dbReference>
<protein>
    <submittedName>
        <fullName evidence="5">WASH complex subunit 7</fullName>
    </submittedName>
</protein>
<evidence type="ECO:0000256" key="1">
    <source>
        <dbReference type="SAM" id="Coils"/>
    </source>
</evidence>
<dbReference type="InterPro" id="IPR028282">
    <property type="entry name" value="WASH-7_central"/>
</dbReference>
<reference evidence="5" key="1">
    <citation type="submission" date="2021-05" db="EMBL/GenBank/DDBJ databases">
        <title>A free-living protist that lacks canonical eukaryotic 1 DNA replication and segregation systems.</title>
        <authorList>
            <person name="Salas-Leiva D.E."/>
            <person name="Tromer E.C."/>
            <person name="Curtis B.A."/>
            <person name="Jerlstrom-Hultqvist J."/>
            <person name="Kolisko M."/>
            <person name="Yi Z."/>
            <person name="Salas-Leiva J.S."/>
            <person name="Gallot-Lavallee L."/>
            <person name="Kops G.J.P.L."/>
            <person name="Archibald J.M."/>
            <person name="Simpson A.G.B."/>
            <person name="Roger A.J."/>
        </authorList>
    </citation>
    <scope>NUCLEOTIDE SEQUENCE</scope>
    <source>
        <strain evidence="5">BICM</strain>
    </source>
</reference>
<dbReference type="GO" id="GO:0071203">
    <property type="term" value="C:WASH complex"/>
    <property type="evidence" value="ECO:0007669"/>
    <property type="project" value="InterPro"/>
</dbReference>
<keyword evidence="6" id="KW-1185">Reference proteome</keyword>